<evidence type="ECO:0000256" key="2">
    <source>
        <dbReference type="ARBA" id="ARBA00022475"/>
    </source>
</evidence>
<protein>
    <submittedName>
        <fullName evidence="7">Transmembrane component CbiQ of energizing module of cobalt ECF transporter</fullName>
    </submittedName>
</protein>
<keyword evidence="5 6" id="KW-0472">Membrane</keyword>
<feature type="transmembrane region" description="Helical" evidence="6">
    <location>
        <begin position="38"/>
        <end position="60"/>
    </location>
</feature>
<dbReference type="InterPro" id="IPR012809">
    <property type="entry name" value="ECF_CbiQ"/>
</dbReference>
<organism evidence="7">
    <name type="scientific">invertebrate metagenome</name>
    <dbReference type="NCBI Taxonomy" id="1711999"/>
    <lineage>
        <taxon>unclassified sequences</taxon>
        <taxon>metagenomes</taxon>
        <taxon>organismal metagenomes</taxon>
    </lineage>
</organism>
<dbReference type="CDD" id="cd16914">
    <property type="entry name" value="EcfT"/>
    <property type="match status" value="1"/>
</dbReference>
<dbReference type="GO" id="GO:0006824">
    <property type="term" value="P:cobalt ion transport"/>
    <property type="evidence" value="ECO:0007669"/>
    <property type="project" value="InterPro"/>
</dbReference>
<evidence type="ECO:0000256" key="4">
    <source>
        <dbReference type="ARBA" id="ARBA00022989"/>
    </source>
</evidence>
<keyword evidence="3 6" id="KW-0812">Transmembrane</keyword>
<dbReference type="Pfam" id="PF02361">
    <property type="entry name" value="CbiQ"/>
    <property type="match status" value="1"/>
</dbReference>
<evidence type="ECO:0000313" key="7">
    <source>
        <dbReference type="EMBL" id="VBB68758.1"/>
    </source>
</evidence>
<feature type="transmembrane region" description="Helical" evidence="6">
    <location>
        <begin position="225"/>
        <end position="244"/>
    </location>
</feature>
<evidence type="ECO:0000256" key="5">
    <source>
        <dbReference type="ARBA" id="ARBA00023136"/>
    </source>
</evidence>
<name>A0A484H9A5_9ZZZZ</name>
<gene>
    <name evidence="7" type="ORF">RIEGSTA812A_PEG_231</name>
</gene>
<dbReference type="AlphaFoldDB" id="A0A484H9A5"/>
<dbReference type="GO" id="GO:0043190">
    <property type="term" value="C:ATP-binding cassette (ABC) transporter complex"/>
    <property type="evidence" value="ECO:0007669"/>
    <property type="project" value="InterPro"/>
</dbReference>
<evidence type="ECO:0000256" key="3">
    <source>
        <dbReference type="ARBA" id="ARBA00022692"/>
    </source>
</evidence>
<dbReference type="InterPro" id="IPR052770">
    <property type="entry name" value="Cobalt_transport_CbiQ"/>
</dbReference>
<dbReference type="EMBL" id="LR026963">
    <property type="protein sequence ID" value="VBB68758.1"/>
    <property type="molecule type" value="Genomic_DNA"/>
</dbReference>
<evidence type="ECO:0000256" key="1">
    <source>
        <dbReference type="ARBA" id="ARBA00004651"/>
    </source>
</evidence>
<keyword evidence="4 6" id="KW-1133">Transmembrane helix</keyword>
<dbReference type="PANTHER" id="PTHR43723">
    <property type="entry name" value="COBALT TRANSPORT PROTEIN CBIQ"/>
    <property type="match status" value="1"/>
</dbReference>
<feature type="transmembrane region" description="Helical" evidence="6">
    <location>
        <begin position="105"/>
        <end position="132"/>
    </location>
</feature>
<sequence>MRLVDRLAGANRLTCRHPLEKILLACGLLGANFVVPPWPGAALVLGTMTAATVGIARLPFREWFRVLLWPMGFLVAGSSVMALTVDPASVMVSVHLEGVQTAALTSLRALAAVSCLAFLALTTPMADIGWLLSRAGMPQPVIELALLTYRFTMLLVDMASHGVTAQKARLGWQGPWQAARAANLLAAALLPRALERARRLETGLAARGFTGALGVRQRDRRPPSLGGIAIVLGTVIVVATAGVLL</sequence>
<proteinExistence type="predicted"/>
<dbReference type="InterPro" id="IPR003339">
    <property type="entry name" value="ABC/ECF_trnsptr_transmembrane"/>
</dbReference>
<feature type="transmembrane region" description="Helical" evidence="6">
    <location>
        <begin position="67"/>
        <end position="85"/>
    </location>
</feature>
<comment type="subcellular location">
    <subcellularLocation>
        <location evidence="1">Cell membrane</location>
        <topology evidence="1">Multi-pass membrane protein</topology>
    </subcellularLocation>
</comment>
<accession>A0A484H9A5</accession>
<keyword evidence="2" id="KW-1003">Cell membrane</keyword>
<evidence type="ECO:0000256" key="6">
    <source>
        <dbReference type="SAM" id="Phobius"/>
    </source>
</evidence>
<dbReference type="PANTHER" id="PTHR43723:SF1">
    <property type="entry name" value="COBALT TRANSPORT PROTEIN CBIQ"/>
    <property type="match status" value="1"/>
</dbReference>
<reference evidence="7" key="1">
    <citation type="submission" date="2018-10" db="EMBL/GenBank/DDBJ databases">
        <authorList>
            <person name="Gruber-Vodicka H."/>
            <person name="Jaeckle O."/>
        </authorList>
    </citation>
    <scope>NUCLEOTIDE SEQUENCE</scope>
</reference>
<dbReference type="NCBIfam" id="TIGR02454">
    <property type="entry name" value="ECF_T_CbiQ"/>
    <property type="match status" value="1"/>
</dbReference>